<feature type="region of interest" description="Disordered" evidence="9">
    <location>
        <begin position="91"/>
        <end position="159"/>
    </location>
</feature>
<dbReference type="PANTHER" id="PTHR13581:SF5">
    <property type="entry name" value="MRG_MORF4L-BINDING PROTEIN"/>
    <property type="match status" value="1"/>
</dbReference>
<dbReference type="AlphaFoldDB" id="A0A1E4TFV0"/>
<keyword evidence="6" id="KW-0804">Transcription</keyword>
<reference evidence="11" key="1">
    <citation type="submission" date="2016-02" db="EMBL/GenBank/DDBJ databases">
        <title>Comparative genomics of biotechnologically important yeasts.</title>
        <authorList>
            <consortium name="DOE Joint Genome Institute"/>
            <person name="Riley R."/>
            <person name="Haridas S."/>
            <person name="Wolfe K.H."/>
            <person name="Lopes M.R."/>
            <person name="Hittinger C.T."/>
            <person name="Goker M."/>
            <person name="Salamov A."/>
            <person name="Wisecaver J."/>
            <person name="Long T.M."/>
            <person name="Aerts A.L."/>
            <person name="Barry K."/>
            <person name="Choi C."/>
            <person name="Clum A."/>
            <person name="Coughlan A.Y."/>
            <person name="Deshpande S."/>
            <person name="Douglass A.P."/>
            <person name="Hanson S.J."/>
            <person name="Klenk H.-P."/>
            <person name="Labutti K."/>
            <person name="Lapidus A."/>
            <person name="Lindquist E."/>
            <person name="Lipzen A."/>
            <person name="Meier-Kolthoff J.P."/>
            <person name="Ohm R.A."/>
            <person name="Otillar R.P."/>
            <person name="Pangilinan J."/>
            <person name="Peng Y."/>
            <person name="Rokas A."/>
            <person name="Rosa C.A."/>
            <person name="Scheuner C."/>
            <person name="Sibirny A.A."/>
            <person name="Slot J.C."/>
            <person name="Stielow J.B."/>
            <person name="Sun H."/>
            <person name="Kurtzman C.P."/>
            <person name="Blackwell M."/>
            <person name="Jeffries T.W."/>
            <person name="Grigoriev I.V."/>
        </authorList>
    </citation>
    <scope>NUCLEOTIDE SEQUENCE [LARGE SCALE GENOMIC DNA]</scope>
    <source>
        <strain evidence="11">NRRL Y-17796</strain>
    </source>
</reference>
<dbReference type="OrthoDB" id="5595141at2759"/>
<evidence type="ECO:0000256" key="4">
    <source>
        <dbReference type="ARBA" id="ARBA00022853"/>
    </source>
</evidence>
<accession>A0A1E4TFV0</accession>
<gene>
    <name evidence="10" type="ORF">CANCADRAFT_44290</name>
</gene>
<comment type="similarity">
    <text evidence="2">Belongs to the EAF7 family.</text>
</comment>
<evidence type="ECO:0000313" key="10">
    <source>
        <dbReference type="EMBL" id="ODV90644.1"/>
    </source>
</evidence>
<dbReference type="GO" id="GO:0006357">
    <property type="term" value="P:regulation of transcription by RNA polymerase II"/>
    <property type="evidence" value="ECO:0007669"/>
    <property type="project" value="TreeGrafter"/>
</dbReference>
<dbReference type="Pfam" id="PF07904">
    <property type="entry name" value="Eaf7"/>
    <property type="match status" value="1"/>
</dbReference>
<dbReference type="InterPro" id="IPR012423">
    <property type="entry name" value="Eaf7/MRGBP"/>
</dbReference>
<dbReference type="GO" id="GO:0005634">
    <property type="term" value="C:nucleus"/>
    <property type="evidence" value="ECO:0007669"/>
    <property type="project" value="UniProtKB-SubCell"/>
</dbReference>
<comment type="subcellular location">
    <subcellularLocation>
        <location evidence="1">Nucleus</location>
    </subcellularLocation>
</comment>
<evidence type="ECO:0000313" key="11">
    <source>
        <dbReference type="Proteomes" id="UP000095023"/>
    </source>
</evidence>
<evidence type="ECO:0000256" key="8">
    <source>
        <dbReference type="ARBA" id="ARBA00025178"/>
    </source>
</evidence>
<evidence type="ECO:0000256" key="7">
    <source>
        <dbReference type="ARBA" id="ARBA00023242"/>
    </source>
</evidence>
<dbReference type="PANTHER" id="PTHR13581">
    <property type="entry name" value="MRG-BINDING PROTEIN"/>
    <property type="match status" value="1"/>
</dbReference>
<dbReference type="EMBL" id="KV453842">
    <property type="protein sequence ID" value="ODV90644.1"/>
    <property type="molecule type" value="Genomic_DNA"/>
</dbReference>
<evidence type="ECO:0000256" key="2">
    <source>
        <dbReference type="ARBA" id="ARBA00007117"/>
    </source>
</evidence>
<keyword evidence="4" id="KW-0156">Chromatin regulator</keyword>
<protein>
    <recommendedName>
        <fullName evidence="3">Chromatin modification-related protein EAF7</fullName>
    </recommendedName>
</protein>
<dbReference type="Proteomes" id="UP000095023">
    <property type="component" value="Unassembled WGS sequence"/>
</dbReference>
<evidence type="ECO:0000256" key="9">
    <source>
        <dbReference type="SAM" id="MobiDB-lite"/>
    </source>
</evidence>
<keyword evidence="7" id="KW-0539">Nucleus</keyword>
<dbReference type="GO" id="GO:0035267">
    <property type="term" value="C:NuA4 histone acetyltransferase complex"/>
    <property type="evidence" value="ECO:0007669"/>
    <property type="project" value="TreeGrafter"/>
</dbReference>
<sequence>MTQDWSLTEETSLFKAICKCKPAGIHKHFHMINIRNLIKHHQSAEIWEKLRDLYDLDAIDKIEEGTYDDEQDDEPFKEFTLPLNNYDFIQLLEQSATNHDEQEQDEDEDEESDDSSDETQSTPAKRQRTSKTAETPTPSRRGRKPKVVKKAKRGRKKQS</sequence>
<name>A0A1E4TFV0_9ASCO</name>
<evidence type="ECO:0000256" key="1">
    <source>
        <dbReference type="ARBA" id="ARBA00004123"/>
    </source>
</evidence>
<feature type="compositionally biased region" description="Acidic residues" evidence="9">
    <location>
        <begin position="102"/>
        <end position="117"/>
    </location>
</feature>
<evidence type="ECO:0000256" key="3">
    <source>
        <dbReference type="ARBA" id="ARBA00018502"/>
    </source>
</evidence>
<organism evidence="10 11">
    <name type="scientific">Tortispora caseinolytica NRRL Y-17796</name>
    <dbReference type="NCBI Taxonomy" id="767744"/>
    <lineage>
        <taxon>Eukaryota</taxon>
        <taxon>Fungi</taxon>
        <taxon>Dikarya</taxon>
        <taxon>Ascomycota</taxon>
        <taxon>Saccharomycotina</taxon>
        <taxon>Trigonopsidomycetes</taxon>
        <taxon>Trigonopsidales</taxon>
        <taxon>Trigonopsidaceae</taxon>
        <taxon>Tortispora</taxon>
    </lineage>
</organism>
<feature type="compositionally biased region" description="Basic residues" evidence="9">
    <location>
        <begin position="140"/>
        <end position="159"/>
    </location>
</feature>
<proteinExistence type="inferred from homology"/>
<keyword evidence="5" id="KW-0805">Transcription regulation</keyword>
<keyword evidence="11" id="KW-1185">Reference proteome</keyword>
<comment type="function">
    <text evidence="8">Component of the NuA4 histone acetyltransferase complex which is involved in transcriptional activation of selected genes principally by acetylation of nucleosomal histone H4 and H2A. The NuA4 complex is also involved in DNA repair.</text>
</comment>
<evidence type="ECO:0000256" key="5">
    <source>
        <dbReference type="ARBA" id="ARBA00023015"/>
    </source>
</evidence>
<evidence type="ECO:0000256" key="6">
    <source>
        <dbReference type="ARBA" id="ARBA00023163"/>
    </source>
</evidence>
<dbReference type="GO" id="GO:0006325">
    <property type="term" value="P:chromatin organization"/>
    <property type="evidence" value="ECO:0007669"/>
    <property type="project" value="UniProtKB-KW"/>
</dbReference>